<comment type="caution">
    <text evidence="1">The sequence shown here is derived from an EMBL/GenBank/DDBJ whole genome shotgun (WGS) entry which is preliminary data.</text>
</comment>
<evidence type="ECO:0000313" key="1">
    <source>
        <dbReference type="EMBL" id="TWI55448.1"/>
    </source>
</evidence>
<proteinExistence type="predicted"/>
<protein>
    <submittedName>
        <fullName evidence="1">Uncharacterized protein</fullName>
    </submittedName>
</protein>
<dbReference type="RefSeq" id="WP_145139972.1">
    <property type="nucleotide sequence ID" value="NZ_VLKY01000004.1"/>
</dbReference>
<keyword evidence="2" id="KW-1185">Reference proteome</keyword>
<sequence length="122" mass="13697">MKVTNARLVSDLWVPAPLGNALTARAFTHVYSRFWPAAMQKRQDLLTFGFSIFLLFLRSARARISSLCSSLFIPVRPIRGYGTVMSSGKRLGWIRKNHCSGVPSISYTTGIPVEERSYGTER</sequence>
<accession>A0A562QFD0</accession>
<organism evidence="1 2">
    <name type="scientific">Pseudomonas duriflava</name>
    <dbReference type="NCBI Taxonomy" id="459528"/>
    <lineage>
        <taxon>Bacteria</taxon>
        <taxon>Pseudomonadati</taxon>
        <taxon>Pseudomonadota</taxon>
        <taxon>Gammaproteobacteria</taxon>
        <taxon>Pseudomonadales</taxon>
        <taxon>Pseudomonadaceae</taxon>
        <taxon>Pseudomonas</taxon>
    </lineage>
</organism>
<dbReference type="AlphaFoldDB" id="A0A562QFD0"/>
<evidence type="ECO:0000313" key="2">
    <source>
        <dbReference type="Proteomes" id="UP000316905"/>
    </source>
</evidence>
<gene>
    <name evidence="1" type="ORF">IQ22_01370</name>
</gene>
<reference evidence="1 2" key="1">
    <citation type="journal article" date="2015" name="Stand. Genomic Sci.">
        <title>Genomic Encyclopedia of Bacterial and Archaeal Type Strains, Phase III: the genomes of soil and plant-associated and newly described type strains.</title>
        <authorList>
            <person name="Whitman W.B."/>
            <person name="Woyke T."/>
            <person name="Klenk H.P."/>
            <person name="Zhou Y."/>
            <person name="Lilburn T.G."/>
            <person name="Beck B.J."/>
            <person name="De Vos P."/>
            <person name="Vandamme P."/>
            <person name="Eisen J.A."/>
            <person name="Garrity G."/>
            <person name="Hugenholtz P."/>
            <person name="Kyrpides N.C."/>
        </authorList>
    </citation>
    <scope>NUCLEOTIDE SEQUENCE [LARGE SCALE GENOMIC DNA]</scope>
    <source>
        <strain evidence="1 2">CGMCC 1.6858</strain>
    </source>
</reference>
<dbReference type="Proteomes" id="UP000316905">
    <property type="component" value="Unassembled WGS sequence"/>
</dbReference>
<name>A0A562QFD0_9PSED</name>
<dbReference type="EMBL" id="VLKY01000004">
    <property type="protein sequence ID" value="TWI55448.1"/>
    <property type="molecule type" value="Genomic_DNA"/>
</dbReference>